<keyword evidence="1" id="KW-0808">Transferase</keyword>
<keyword evidence="2" id="KW-1185">Reference proteome</keyword>
<dbReference type="GO" id="GO:0008168">
    <property type="term" value="F:methyltransferase activity"/>
    <property type="evidence" value="ECO:0007669"/>
    <property type="project" value="UniProtKB-KW"/>
</dbReference>
<gene>
    <name evidence="1" type="ORF">JKK62_03045</name>
</gene>
<sequence length="636" mass="73802">MNTAVVINAGLGSLTMGIEKAGYQVIAAYETDPKARSVHERNINAPIFDRIPTREEYGAWEEPDLLAARIHIKQPSGNALRSERPIQQEMQMLDIIDGCRPRAILFFVNPAGGKTLLPGFLDRINRIGYRLSYRLIDVGEALGLPIRERTLCIIGARNDNHAPLRFPDFDMSKQHYYPEDFLEIDHPIDSWYYEINPHHISYDALESGPYFCWSNGEYRPTDIIKWNTLRIPLVRDHNRPRRITHREIANIKAFPEYYNFFDVRNRSWLYKALMYSENITIVKQIAKGLVYNRPVSRGRLFENLFYRYLKSLLLSHPTNDMEVKRELPTSDYRIDFRVKTPQQLLLLELKLYTGRTVNPSRIQDACKQLSDLKAEGTIILTVANEVSDKMKAQCLDAYGIHIWDVGNLLWLFEDYPEIKTEFISFLDYSIDSIETKAPAVGIVWDNSAKPEVEPDAEHDTDWAQKLSGIKPGTEHFRAYEDACVEILKYVLGDYLTLWKTQERSNDGLYRFDLCCRIKAGINQDFFDTIKKYFNTKYIVFEFKNTREKIGQKEIYTTEKYLYEKALRKVAVIISREGADKHAMKAVKGSLRETGKLILCLSDEQLLEMIESKYKGEQEPADQLGDMLDDLLIHLEK</sequence>
<comment type="caution">
    <text evidence="1">The sequence shown here is derived from an EMBL/GenBank/DDBJ whole genome shotgun (WGS) entry which is preliminary data.</text>
</comment>
<dbReference type="Gene3D" id="3.40.50.150">
    <property type="entry name" value="Vaccinia Virus protein VP39"/>
    <property type="match status" value="1"/>
</dbReference>
<organism evidence="1 2">
    <name type="scientific">Ruminococcus difficilis</name>
    <dbReference type="NCBI Taxonomy" id="2763069"/>
    <lineage>
        <taxon>Bacteria</taxon>
        <taxon>Bacillati</taxon>
        <taxon>Bacillota</taxon>
        <taxon>Clostridia</taxon>
        <taxon>Eubacteriales</taxon>
        <taxon>Oscillospiraceae</taxon>
        <taxon>Ruminococcus</taxon>
    </lineage>
</organism>
<dbReference type="GO" id="GO:0032259">
    <property type="term" value="P:methylation"/>
    <property type="evidence" value="ECO:0007669"/>
    <property type="project" value="UniProtKB-KW"/>
</dbReference>
<dbReference type="InterPro" id="IPR029063">
    <property type="entry name" value="SAM-dependent_MTases_sf"/>
</dbReference>
<reference evidence="1" key="1">
    <citation type="submission" date="2021-01" db="EMBL/GenBank/DDBJ databases">
        <title>Genome public.</title>
        <authorList>
            <person name="Liu C."/>
            <person name="Sun Q."/>
        </authorList>
    </citation>
    <scope>NUCLEOTIDE SEQUENCE</scope>
    <source>
        <strain evidence="1">M6</strain>
    </source>
</reference>
<dbReference type="EMBL" id="JAEQMG010000040">
    <property type="protein sequence ID" value="MBK6087635.1"/>
    <property type="molecule type" value="Genomic_DNA"/>
</dbReference>
<evidence type="ECO:0000313" key="2">
    <source>
        <dbReference type="Proteomes" id="UP000633365"/>
    </source>
</evidence>
<keyword evidence="1" id="KW-0489">Methyltransferase</keyword>
<dbReference type="SUPFAM" id="SSF53335">
    <property type="entry name" value="S-adenosyl-L-methionine-dependent methyltransferases"/>
    <property type="match status" value="1"/>
</dbReference>
<protein>
    <submittedName>
        <fullName evidence="1">DNA cytosine methyltransferase</fullName>
    </submittedName>
</protein>
<dbReference type="RefSeq" id="WP_201426940.1">
    <property type="nucleotide sequence ID" value="NZ_JAEQMG010000040.1"/>
</dbReference>
<evidence type="ECO:0000313" key="1">
    <source>
        <dbReference type="EMBL" id="MBK6087635.1"/>
    </source>
</evidence>
<dbReference type="AlphaFoldDB" id="A0A934WR81"/>
<proteinExistence type="predicted"/>
<name>A0A934WR81_9FIRM</name>
<accession>A0A934WR81</accession>
<dbReference type="Proteomes" id="UP000633365">
    <property type="component" value="Unassembled WGS sequence"/>
</dbReference>